<keyword evidence="1" id="KW-0378">Hydrolase</keyword>
<reference evidence="1 2" key="1">
    <citation type="journal article" date="2020" name="Nature">
        <title>Isolation of an archaeon at the prokaryote-eukaryote interface.</title>
        <authorList>
            <person name="Imachi H."/>
            <person name="Nobu M.K."/>
            <person name="Nakahara N."/>
            <person name="Morono Y."/>
            <person name="Ogawara M."/>
            <person name="Takaki Y."/>
            <person name="Takano Y."/>
            <person name="Uematsu K."/>
            <person name="Ikuta T."/>
            <person name="Ito M."/>
            <person name="Matsui Y."/>
            <person name="Miyazaki M."/>
            <person name="Murata K."/>
            <person name="Saito Y."/>
            <person name="Sakai S."/>
            <person name="Song C."/>
            <person name="Tasumi E."/>
            <person name="Yamanaka Y."/>
            <person name="Yamaguchi T."/>
            <person name="Kamagata Y."/>
            <person name="Tamaki H."/>
            <person name="Takai K."/>
        </authorList>
    </citation>
    <scope>NUCLEOTIDE SEQUENCE [LARGE SCALE GENOMIC DNA]</scope>
    <source>
        <strain evidence="1 2">MK-D1</strain>
    </source>
</reference>
<dbReference type="InterPro" id="IPR008928">
    <property type="entry name" value="6-hairpin_glycosidase_sf"/>
</dbReference>
<dbReference type="InterPro" id="IPR001661">
    <property type="entry name" value="Glyco_hydro_37"/>
</dbReference>
<dbReference type="InterPro" id="IPR054491">
    <property type="entry name" value="MGH1-like_GH"/>
</dbReference>
<evidence type="ECO:0000313" key="2">
    <source>
        <dbReference type="Proteomes" id="UP000321408"/>
    </source>
</evidence>
<protein>
    <submittedName>
        <fullName evidence="1">Trehalase family glycosidase</fullName>
    </submittedName>
</protein>
<dbReference type="OrthoDB" id="8679at2157"/>
<reference evidence="1 2" key="2">
    <citation type="journal article" date="2024" name="Int. J. Syst. Evol. Microbiol.">
        <title>Promethearchaeum syntrophicum gen. nov., sp. nov., an anaerobic, obligately syntrophic archaeon, the first isolate of the lineage 'Asgard' archaea, and proposal of the new archaeal phylum Promethearchaeota phyl. nov. and kingdom Promethearchaeati regn. nov.</title>
        <authorList>
            <person name="Imachi H."/>
            <person name="Nobu M.K."/>
            <person name="Kato S."/>
            <person name="Takaki Y."/>
            <person name="Miyazaki M."/>
            <person name="Miyata M."/>
            <person name="Ogawara M."/>
            <person name="Saito Y."/>
            <person name="Sakai S."/>
            <person name="Tahara Y.O."/>
            <person name="Takano Y."/>
            <person name="Tasumi E."/>
            <person name="Uematsu K."/>
            <person name="Yoshimura T."/>
            <person name="Itoh T."/>
            <person name="Ohkuma M."/>
            <person name="Takai K."/>
        </authorList>
    </citation>
    <scope>NUCLEOTIDE SEQUENCE [LARGE SCALE GENOMIC DNA]</scope>
    <source>
        <strain evidence="1 2">MK-D1</strain>
    </source>
</reference>
<dbReference type="EMBL" id="CP042905">
    <property type="protein sequence ID" value="QEE17642.2"/>
    <property type="molecule type" value="Genomic_DNA"/>
</dbReference>
<dbReference type="KEGG" id="psyt:DSAG12_03479"/>
<sequence>MSSELEFNYKIFSINQSSKNREPNNFWIDCYLKPNLQLRYKNLIIIDFLIKDPPKSIEWYGDCLLCKLKSPFYIDFKIKIYCMFSCLILEISPEITQYLKIHDENFKNFSEVSQTNKLFYIFSFSKNNDVIPKSEDILNAISDRRKSIQKWLEDIPNTNRYISKEIWNFHWVLHRLNRFPHDFTNESNLVSSCWPYSKVLTPWESLHIIEDLMWFHSHLAKKQLIKLFNEYLKPDGLMENGMISEKSLSIPPIWSSVLLDYSKLSGDKKIISELYPLCKKNLEWWEKNRFIEPYNLFGAIHSVNDFGIETMMKSSPRFSQQFDGNLWNLKKPSENRSLLLIDLNSQMCEYYQNMGVLGLIMGDENSSSYFKKAEALQENAQKYFWDPKTQFYYDFDFETQLIQPMKTIAGFWALYGGIVSKVHIQPIMDHLINPDEFWSEFPVPTLALDEPFYSNEIWHGPALLSQNYWLLRGLKKFNLNRIVTEICYKIFRYLNYSFNLYGGIYKFYPPLSYNVNSIKIPKSDRCYGYDLGQSPLHSLFYRGLLGAEILDDSINFVPDWSVLNKEVNFSFYYRGKKIETYLSKMDKKMVTIEDRVKKMTINY</sequence>
<dbReference type="SUPFAM" id="SSF48208">
    <property type="entry name" value="Six-hairpin glycosidases"/>
    <property type="match status" value="1"/>
</dbReference>
<gene>
    <name evidence="1" type="ORF">DSAG12_03479</name>
</gene>
<dbReference type="GO" id="GO:0004555">
    <property type="term" value="F:alpha,alpha-trehalase activity"/>
    <property type="evidence" value="ECO:0007669"/>
    <property type="project" value="InterPro"/>
</dbReference>
<name>A0A5B9DEW2_9ARCH</name>
<dbReference type="InterPro" id="IPR012341">
    <property type="entry name" value="6hp_glycosidase-like_sf"/>
</dbReference>
<dbReference type="PANTHER" id="PTHR23403">
    <property type="entry name" value="TREHALASE"/>
    <property type="match status" value="1"/>
</dbReference>
<evidence type="ECO:0000313" key="1">
    <source>
        <dbReference type="EMBL" id="QEE17642.2"/>
    </source>
</evidence>
<organism evidence="1 2">
    <name type="scientific">Promethearchaeum syntrophicum</name>
    <dbReference type="NCBI Taxonomy" id="2594042"/>
    <lineage>
        <taxon>Archaea</taxon>
        <taxon>Promethearchaeati</taxon>
        <taxon>Promethearchaeota</taxon>
        <taxon>Promethearchaeia</taxon>
        <taxon>Promethearchaeales</taxon>
        <taxon>Promethearchaeaceae</taxon>
        <taxon>Promethearchaeum</taxon>
    </lineage>
</organism>
<dbReference type="Gene3D" id="1.50.10.10">
    <property type="match status" value="1"/>
</dbReference>
<dbReference type="Proteomes" id="UP000321408">
    <property type="component" value="Chromosome"/>
</dbReference>
<dbReference type="PANTHER" id="PTHR23403:SF1">
    <property type="entry name" value="TREHALASE"/>
    <property type="match status" value="1"/>
</dbReference>
<keyword evidence="2" id="KW-1185">Reference proteome</keyword>
<dbReference type="AlphaFoldDB" id="A0A5B9DEW2"/>
<keyword evidence="1" id="KW-0326">Glycosidase</keyword>
<proteinExistence type="predicted"/>
<dbReference type="Pfam" id="PF22422">
    <property type="entry name" value="MGH1-like_GH"/>
    <property type="match status" value="1"/>
</dbReference>
<dbReference type="GO" id="GO:0005993">
    <property type="term" value="P:trehalose catabolic process"/>
    <property type="evidence" value="ECO:0007669"/>
    <property type="project" value="TreeGrafter"/>
</dbReference>
<accession>A0A5B9DEW2</accession>